<name>A0A9J5XV19_SOLCO</name>
<protein>
    <submittedName>
        <fullName evidence="1">Uncharacterized protein</fullName>
    </submittedName>
</protein>
<sequence length="240" mass="27374">MRPEKLVLTGNPTHFKGQASTKADLIFSQKFSWTSVNTFAIEPVGPDGKIDPFSSLSQRTNQPIFKVKRAPNWFRRANRPIFKVKQAPEQTLVVEPVGSDREIIPFSGSNESEHVIQNSDVTFTKKFYGGSLRPFLLSQLVPTGKPTHFQGETSPRAGKLQFLPIFRSRWANRPIFKIKRSRVDISYCANLTRRENRPYLKVKRSPKQENPPPLSKFSTLAIDLVGPDWQTDPFTRSYDP</sequence>
<proteinExistence type="predicted"/>
<dbReference type="AlphaFoldDB" id="A0A9J5XV19"/>
<accession>A0A9J5XV19</accession>
<organism evidence="1 2">
    <name type="scientific">Solanum commersonii</name>
    <name type="common">Commerson's wild potato</name>
    <name type="synonym">Commerson's nightshade</name>
    <dbReference type="NCBI Taxonomy" id="4109"/>
    <lineage>
        <taxon>Eukaryota</taxon>
        <taxon>Viridiplantae</taxon>
        <taxon>Streptophyta</taxon>
        <taxon>Embryophyta</taxon>
        <taxon>Tracheophyta</taxon>
        <taxon>Spermatophyta</taxon>
        <taxon>Magnoliopsida</taxon>
        <taxon>eudicotyledons</taxon>
        <taxon>Gunneridae</taxon>
        <taxon>Pentapetalae</taxon>
        <taxon>asterids</taxon>
        <taxon>lamiids</taxon>
        <taxon>Solanales</taxon>
        <taxon>Solanaceae</taxon>
        <taxon>Solanoideae</taxon>
        <taxon>Solaneae</taxon>
        <taxon>Solanum</taxon>
    </lineage>
</organism>
<evidence type="ECO:0000313" key="1">
    <source>
        <dbReference type="EMBL" id="KAG5591685.1"/>
    </source>
</evidence>
<comment type="caution">
    <text evidence="1">The sequence shown here is derived from an EMBL/GenBank/DDBJ whole genome shotgun (WGS) entry which is preliminary data.</text>
</comment>
<dbReference type="Proteomes" id="UP000824120">
    <property type="component" value="Chromosome 8"/>
</dbReference>
<reference evidence="1 2" key="1">
    <citation type="submission" date="2020-09" db="EMBL/GenBank/DDBJ databases">
        <title>De no assembly of potato wild relative species, Solanum commersonii.</title>
        <authorList>
            <person name="Cho K."/>
        </authorList>
    </citation>
    <scope>NUCLEOTIDE SEQUENCE [LARGE SCALE GENOMIC DNA]</scope>
    <source>
        <strain evidence="1">LZ3.2</strain>
        <tissue evidence="1">Leaf</tissue>
    </source>
</reference>
<gene>
    <name evidence="1" type="ORF">H5410_042199</name>
</gene>
<evidence type="ECO:0000313" key="2">
    <source>
        <dbReference type="Proteomes" id="UP000824120"/>
    </source>
</evidence>
<keyword evidence="2" id="KW-1185">Reference proteome</keyword>
<dbReference type="EMBL" id="JACXVP010000008">
    <property type="protein sequence ID" value="KAG5591685.1"/>
    <property type="molecule type" value="Genomic_DNA"/>
</dbReference>